<reference evidence="3" key="2">
    <citation type="submission" date="2012-11" db="EMBL/GenBank/DDBJ databases">
        <authorList>
            <person name="Kuo A."/>
            <person name="Curtis B.A."/>
            <person name="Tanifuji G."/>
            <person name="Burki F."/>
            <person name="Gruber A."/>
            <person name="Irimia M."/>
            <person name="Maruyama S."/>
            <person name="Arias M.C."/>
            <person name="Ball S.G."/>
            <person name="Gile G.H."/>
            <person name="Hirakawa Y."/>
            <person name="Hopkins J.F."/>
            <person name="Rensing S.A."/>
            <person name="Schmutz J."/>
            <person name="Symeonidi A."/>
            <person name="Elias M."/>
            <person name="Eveleigh R.J."/>
            <person name="Herman E.K."/>
            <person name="Klute M.J."/>
            <person name="Nakayama T."/>
            <person name="Obornik M."/>
            <person name="Reyes-Prieto A."/>
            <person name="Armbrust E.V."/>
            <person name="Aves S.J."/>
            <person name="Beiko R.G."/>
            <person name="Coutinho P."/>
            <person name="Dacks J.B."/>
            <person name="Durnford D.G."/>
            <person name="Fast N.M."/>
            <person name="Green B.R."/>
            <person name="Grisdale C."/>
            <person name="Hempe F."/>
            <person name="Henrissat B."/>
            <person name="Hoppner M.P."/>
            <person name="Ishida K.-I."/>
            <person name="Kim E."/>
            <person name="Koreny L."/>
            <person name="Kroth P.G."/>
            <person name="Liu Y."/>
            <person name="Malik S.-B."/>
            <person name="Maier U.G."/>
            <person name="McRose D."/>
            <person name="Mock T."/>
            <person name="Neilson J.A."/>
            <person name="Onodera N.T."/>
            <person name="Poole A.M."/>
            <person name="Pritham E.J."/>
            <person name="Richards T.A."/>
            <person name="Rocap G."/>
            <person name="Roy S.W."/>
            <person name="Sarai C."/>
            <person name="Schaack S."/>
            <person name="Shirato S."/>
            <person name="Slamovits C.H."/>
            <person name="Spencer D.F."/>
            <person name="Suzuki S."/>
            <person name="Worden A.Z."/>
            <person name="Zauner S."/>
            <person name="Barry K."/>
            <person name="Bell C."/>
            <person name="Bharti A.K."/>
            <person name="Crow J.A."/>
            <person name="Grimwood J."/>
            <person name="Kramer R."/>
            <person name="Lindquist E."/>
            <person name="Lucas S."/>
            <person name="Salamov A."/>
            <person name="McFadden G.I."/>
            <person name="Lane C.E."/>
            <person name="Keeling P.J."/>
            <person name="Gray M.W."/>
            <person name="Grigoriev I.V."/>
            <person name="Archibald J.M."/>
        </authorList>
    </citation>
    <scope>NUCLEOTIDE SEQUENCE</scope>
    <source>
        <strain evidence="3">CCMP2712</strain>
    </source>
</reference>
<reference evidence="2" key="3">
    <citation type="submission" date="2016-03" db="UniProtKB">
        <authorList>
            <consortium name="EnsemblProtists"/>
        </authorList>
    </citation>
    <scope>IDENTIFICATION</scope>
</reference>
<proteinExistence type="predicted"/>
<organism evidence="1">
    <name type="scientific">Guillardia theta (strain CCMP2712)</name>
    <name type="common">Cryptophyte</name>
    <dbReference type="NCBI Taxonomy" id="905079"/>
    <lineage>
        <taxon>Eukaryota</taxon>
        <taxon>Cryptophyceae</taxon>
        <taxon>Pyrenomonadales</taxon>
        <taxon>Geminigeraceae</taxon>
        <taxon>Guillardia</taxon>
    </lineage>
</organism>
<dbReference type="EnsemblProtists" id="EKX53701">
    <property type="protein sequence ID" value="EKX53701"/>
    <property type="gene ID" value="GUITHDRAFT_150265"/>
</dbReference>
<evidence type="ECO:0000313" key="1">
    <source>
        <dbReference type="EMBL" id="EKX53701.1"/>
    </source>
</evidence>
<accession>L1JYP4</accession>
<keyword evidence="3" id="KW-1185">Reference proteome</keyword>
<evidence type="ECO:0000313" key="3">
    <source>
        <dbReference type="Proteomes" id="UP000011087"/>
    </source>
</evidence>
<reference evidence="1 3" key="1">
    <citation type="journal article" date="2012" name="Nature">
        <title>Algal genomes reveal evolutionary mosaicism and the fate of nucleomorphs.</title>
        <authorList>
            <consortium name="DOE Joint Genome Institute"/>
            <person name="Curtis B.A."/>
            <person name="Tanifuji G."/>
            <person name="Burki F."/>
            <person name="Gruber A."/>
            <person name="Irimia M."/>
            <person name="Maruyama S."/>
            <person name="Arias M.C."/>
            <person name="Ball S.G."/>
            <person name="Gile G.H."/>
            <person name="Hirakawa Y."/>
            <person name="Hopkins J.F."/>
            <person name="Kuo A."/>
            <person name="Rensing S.A."/>
            <person name="Schmutz J."/>
            <person name="Symeonidi A."/>
            <person name="Elias M."/>
            <person name="Eveleigh R.J."/>
            <person name="Herman E.K."/>
            <person name="Klute M.J."/>
            <person name="Nakayama T."/>
            <person name="Obornik M."/>
            <person name="Reyes-Prieto A."/>
            <person name="Armbrust E.V."/>
            <person name="Aves S.J."/>
            <person name="Beiko R.G."/>
            <person name="Coutinho P."/>
            <person name="Dacks J.B."/>
            <person name="Durnford D.G."/>
            <person name="Fast N.M."/>
            <person name="Green B.R."/>
            <person name="Grisdale C.J."/>
            <person name="Hempel F."/>
            <person name="Henrissat B."/>
            <person name="Hoppner M.P."/>
            <person name="Ishida K."/>
            <person name="Kim E."/>
            <person name="Koreny L."/>
            <person name="Kroth P.G."/>
            <person name="Liu Y."/>
            <person name="Malik S.B."/>
            <person name="Maier U.G."/>
            <person name="McRose D."/>
            <person name="Mock T."/>
            <person name="Neilson J.A."/>
            <person name="Onodera N.T."/>
            <person name="Poole A.M."/>
            <person name="Pritham E.J."/>
            <person name="Richards T.A."/>
            <person name="Rocap G."/>
            <person name="Roy S.W."/>
            <person name="Sarai C."/>
            <person name="Schaack S."/>
            <person name="Shirato S."/>
            <person name="Slamovits C.H."/>
            <person name="Spencer D.F."/>
            <person name="Suzuki S."/>
            <person name="Worden A.Z."/>
            <person name="Zauner S."/>
            <person name="Barry K."/>
            <person name="Bell C."/>
            <person name="Bharti A.K."/>
            <person name="Crow J.A."/>
            <person name="Grimwood J."/>
            <person name="Kramer R."/>
            <person name="Lindquist E."/>
            <person name="Lucas S."/>
            <person name="Salamov A."/>
            <person name="McFadden G.I."/>
            <person name="Lane C.E."/>
            <person name="Keeling P.J."/>
            <person name="Gray M.W."/>
            <person name="Grigoriev I.V."/>
            <person name="Archibald J.M."/>
        </authorList>
    </citation>
    <scope>NUCLEOTIDE SEQUENCE</scope>
    <source>
        <strain evidence="1 3">CCMP2712</strain>
    </source>
</reference>
<dbReference type="PaxDb" id="55529-EKX53701"/>
<dbReference type="GeneID" id="17310520"/>
<dbReference type="RefSeq" id="XP_005840681.1">
    <property type="nucleotide sequence ID" value="XM_005840624.1"/>
</dbReference>
<gene>
    <name evidence="1" type="ORF">GUITHDRAFT_150265</name>
</gene>
<name>L1JYP4_GUITC</name>
<dbReference type="KEGG" id="gtt:GUITHDRAFT_150265"/>
<dbReference type="HOGENOM" id="CLU_2255326_0_0_1"/>
<protein>
    <submittedName>
        <fullName evidence="1 2">Uncharacterized protein</fullName>
    </submittedName>
</protein>
<evidence type="ECO:0000313" key="2">
    <source>
        <dbReference type="EnsemblProtists" id="EKX53701"/>
    </source>
</evidence>
<dbReference type="Proteomes" id="UP000011087">
    <property type="component" value="Unassembled WGS sequence"/>
</dbReference>
<dbReference type="EMBL" id="JH992969">
    <property type="protein sequence ID" value="EKX53701.1"/>
    <property type="molecule type" value="Genomic_DNA"/>
</dbReference>
<dbReference type="AlphaFoldDB" id="L1JYP4"/>
<sequence>MVNSTKSSSVQSSDYYSINLKYLDWSRKRIKETVILVSPAEPTRKVIEFVLLSSKRMKTVDHAGNFKKSEPSKALKALASSGSHLPQTNMSTGERLRKLIGWEK</sequence>